<gene>
    <name evidence="2" type="ORF">ES724_10220</name>
</gene>
<name>A0A5C6ZWV1_9FLAO</name>
<dbReference type="Proteomes" id="UP000321367">
    <property type="component" value="Unassembled WGS sequence"/>
</dbReference>
<reference evidence="2 3" key="1">
    <citation type="submission" date="2019-08" db="EMBL/GenBank/DDBJ databases">
        <title>Genome sequence of Gillisia hiemivivida IC154 (type strain).</title>
        <authorList>
            <person name="Bowman J.P."/>
        </authorList>
    </citation>
    <scope>NUCLEOTIDE SEQUENCE [LARGE SCALE GENOMIC DNA]</scope>
    <source>
        <strain evidence="2 3">IC154</strain>
    </source>
</reference>
<feature type="region of interest" description="Disordered" evidence="1">
    <location>
        <begin position="20"/>
        <end position="83"/>
    </location>
</feature>
<dbReference type="PROSITE" id="PS51257">
    <property type="entry name" value="PROKAR_LIPOPROTEIN"/>
    <property type="match status" value="1"/>
</dbReference>
<protein>
    <recommendedName>
        <fullName evidence="4">Lipoprotein</fullName>
    </recommendedName>
</protein>
<dbReference type="EMBL" id="VORY01000011">
    <property type="protein sequence ID" value="TXD93374.1"/>
    <property type="molecule type" value="Genomic_DNA"/>
</dbReference>
<dbReference type="OrthoDB" id="1429961at2"/>
<evidence type="ECO:0000313" key="3">
    <source>
        <dbReference type="Proteomes" id="UP000321367"/>
    </source>
</evidence>
<evidence type="ECO:0000313" key="2">
    <source>
        <dbReference type="EMBL" id="TXD93374.1"/>
    </source>
</evidence>
<accession>A0A5C6ZWV1</accession>
<evidence type="ECO:0008006" key="4">
    <source>
        <dbReference type="Google" id="ProtNLM"/>
    </source>
</evidence>
<evidence type="ECO:0000256" key="1">
    <source>
        <dbReference type="SAM" id="MobiDB-lite"/>
    </source>
</evidence>
<feature type="compositionally biased region" description="Basic and acidic residues" evidence="1">
    <location>
        <begin position="27"/>
        <end position="45"/>
    </location>
</feature>
<keyword evidence="3" id="KW-1185">Reference proteome</keyword>
<proteinExistence type="predicted"/>
<sequence length="210" mass="23227">MKVSVVVLLGITLLVASCKDSNTESVSEDKEKTNSEMKTEKKENSDTYSQTEETSRDTEASNSNSNSETSKKTTSEDKTKQNIQNSNLSGTYIKTGEEIDNSCTCYCVNINYTANSEMCLTPSKIFINTRMVKESNNLTNIFLVAPSSKNTEGKDIPWSKFDTNTPIANITSKGNGEIELDWLGFTMNGDLAIDYAILGKKTLEGNYKKK</sequence>
<comment type="caution">
    <text evidence="2">The sequence shown here is derived from an EMBL/GenBank/DDBJ whole genome shotgun (WGS) entry which is preliminary data.</text>
</comment>
<dbReference type="RefSeq" id="WP_146932680.1">
    <property type="nucleotide sequence ID" value="NZ_CBCSHZ010000014.1"/>
</dbReference>
<feature type="compositionally biased region" description="Basic and acidic residues" evidence="1">
    <location>
        <begin position="69"/>
        <end position="80"/>
    </location>
</feature>
<organism evidence="2 3">
    <name type="scientific">Gillisia hiemivivida</name>
    <dbReference type="NCBI Taxonomy" id="291190"/>
    <lineage>
        <taxon>Bacteria</taxon>
        <taxon>Pseudomonadati</taxon>
        <taxon>Bacteroidota</taxon>
        <taxon>Flavobacteriia</taxon>
        <taxon>Flavobacteriales</taxon>
        <taxon>Flavobacteriaceae</taxon>
        <taxon>Gillisia</taxon>
    </lineage>
</organism>
<dbReference type="AlphaFoldDB" id="A0A5C6ZWV1"/>